<dbReference type="Gene3D" id="3.90.550.20">
    <property type="match status" value="1"/>
</dbReference>
<evidence type="ECO:0000313" key="4">
    <source>
        <dbReference type="Proteomes" id="UP001293593"/>
    </source>
</evidence>
<feature type="domain" description="Alpha 1,4-glycosyltransferase" evidence="2">
    <location>
        <begin position="286"/>
        <end position="409"/>
    </location>
</feature>
<keyword evidence="1" id="KW-1133">Transmembrane helix</keyword>
<dbReference type="InterPro" id="IPR029044">
    <property type="entry name" value="Nucleotide-diphossugar_trans"/>
</dbReference>
<dbReference type="AlphaFoldDB" id="A0AAE1IMW3"/>
<evidence type="ECO:0000313" key="3">
    <source>
        <dbReference type="EMBL" id="KAK4253233.1"/>
    </source>
</evidence>
<dbReference type="Pfam" id="PF04488">
    <property type="entry name" value="Gly_transf_sug"/>
    <property type="match status" value="1"/>
</dbReference>
<sequence length="410" mass="47504">MFDHKILIRRAKVCIMFFFITFSAIIFFLFENRTIHHRSLNSKAPEKFQLQLQKPGIQKVIQSNVSHIPVEEEEEVDRGNQKPLVPPLNVTEKERIAWFQKRFHEFKIFKSTNLSGKFHARVLRFFSDGCEAQFFMTWISPVTLFRNRELLTLESLFKAHPQGCLVILSRTLDSKNGYHILKPLIDRGFKVEAFTPDLPFLFQSTPAESWLHDLIQGKKDPGEIPLPQNLSNLIRLVALYKYGGIYLDTDFIILKPFKGLRNCIGAQSWDSVSKHWTILNNAVLVFDKNHPLLLRFIQEFALNFNGNKWGYNGPYLLTRVVKTMKEEDGLNLTVLPPMAFYPVDWTRIGVWFEKPKNRDESRSVEATLIQLRGQSYGVHLWNKLSGKLAVQQGSVIAKLISQHCLLCNNM</sequence>
<gene>
    <name evidence="3" type="ORF">QN277_010563</name>
</gene>
<dbReference type="InterPro" id="IPR007577">
    <property type="entry name" value="GlycoTrfase_DXD_sugar-bd_CS"/>
</dbReference>
<dbReference type="InterPro" id="IPR044789">
    <property type="entry name" value="Put_A1-4-GlycosylTfrase_plant"/>
</dbReference>
<dbReference type="Proteomes" id="UP001293593">
    <property type="component" value="Unassembled WGS sequence"/>
</dbReference>
<keyword evidence="1" id="KW-0472">Membrane</keyword>
<protein>
    <recommendedName>
        <fullName evidence="2">Alpha 1,4-glycosyltransferase domain-containing protein</fullName>
    </recommendedName>
</protein>
<accession>A0AAE1IMW3</accession>
<dbReference type="PANTHER" id="PTHR46781:SF2">
    <property type="entry name" value="ALPHA 1,4-GLYCOSYLTRANSFERASE FAMILY PROTEIN"/>
    <property type="match status" value="1"/>
</dbReference>
<dbReference type="PANTHER" id="PTHR46781">
    <property type="entry name" value="ALPHA 1,4-GLYCOSYLTRANSFERASE FAMILY PROTEIN"/>
    <property type="match status" value="1"/>
</dbReference>
<dbReference type="Pfam" id="PF04572">
    <property type="entry name" value="Gb3_synth"/>
    <property type="match status" value="1"/>
</dbReference>
<keyword evidence="1" id="KW-0812">Transmembrane</keyword>
<proteinExistence type="predicted"/>
<comment type="caution">
    <text evidence="3">The sequence shown here is derived from an EMBL/GenBank/DDBJ whole genome shotgun (WGS) entry which is preliminary data.</text>
</comment>
<name>A0AAE1IMW3_9FABA</name>
<dbReference type="EMBL" id="JAWXYG010000016">
    <property type="protein sequence ID" value="KAK4253233.1"/>
    <property type="molecule type" value="Genomic_DNA"/>
</dbReference>
<evidence type="ECO:0000259" key="2">
    <source>
        <dbReference type="Pfam" id="PF04572"/>
    </source>
</evidence>
<reference evidence="3" key="1">
    <citation type="submission" date="2023-10" db="EMBL/GenBank/DDBJ databases">
        <title>Chromosome-level genome of the transformable northern wattle, Acacia crassicarpa.</title>
        <authorList>
            <person name="Massaro I."/>
            <person name="Sinha N.R."/>
            <person name="Poethig S."/>
            <person name="Leichty A.R."/>
        </authorList>
    </citation>
    <scope>NUCLEOTIDE SEQUENCE</scope>
    <source>
        <strain evidence="3">Acra3RX</strain>
        <tissue evidence="3">Leaf</tissue>
    </source>
</reference>
<organism evidence="3 4">
    <name type="scientific">Acacia crassicarpa</name>
    <name type="common">northern wattle</name>
    <dbReference type="NCBI Taxonomy" id="499986"/>
    <lineage>
        <taxon>Eukaryota</taxon>
        <taxon>Viridiplantae</taxon>
        <taxon>Streptophyta</taxon>
        <taxon>Embryophyta</taxon>
        <taxon>Tracheophyta</taxon>
        <taxon>Spermatophyta</taxon>
        <taxon>Magnoliopsida</taxon>
        <taxon>eudicotyledons</taxon>
        <taxon>Gunneridae</taxon>
        <taxon>Pentapetalae</taxon>
        <taxon>rosids</taxon>
        <taxon>fabids</taxon>
        <taxon>Fabales</taxon>
        <taxon>Fabaceae</taxon>
        <taxon>Caesalpinioideae</taxon>
        <taxon>mimosoid clade</taxon>
        <taxon>Acacieae</taxon>
        <taxon>Acacia</taxon>
    </lineage>
</organism>
<dbReference type="SUPFAM" id="SSF53448">
    <property type="entry name" value="Nucleotide-diphospho-sugar transferases"/>
    <property type="match status" value="1"/>
</dbReference>
<keyword evidence="4" id="KW-1185">Reference proteome</keyword>
<evidence type="ECO:0000256" key="1">
    <source>
        <dbReference type="SAM" id="Phobius"/>
    </source>
</evidence>
<dbReference type="InterPro" id="IPR007652">
    <property type="entry name" value="A1-4-GlycosylTfrase_dom"/>
</dbReference>
<feature type="transmembrane region" description="Helical" evidence="1">
    <location>
        <begin position="12"/>
        <end position="30"/>
    </location>
</feature>